<feature type="transmembrane region" description="Helical" evidence="6">
    <location>
        <begin position="140"/>
        <end position="160"/>
    </location>
</feature>
<comment type="caution">
    <text evidence="7">The sequence shown here is derived from an EMBL/GenBank/DDBJ whole genome shotgun (WGS) entry which is preliminary data.</text>
</comment>
<feature type="transmembrane region" description="Helical" evidence="6">
    <location>
        <begin position="282"/>
        <end position="301"/>
    </location>
</feature>
<reference evidence="7 8" key="1">
    <citation type="submission" date="2020-08" db="EMBL/GenBank/DDBJ databases">
        <title>Genomic Encyclopedia of Type Strains, Phase IV (KMG-IV): sequencing the most valuable type-strain genomes for metagenomic binning, comparative biology and taxonomic classification.</title>
        <authorList>
            <person name="Goeker M."/>
        </authorList>
    </citation>
    <scope>NUCLEOTIDE SEQUENCE [LARGE SCALE GENOMIC DNA]</scope>
    <source>
        <strain evidence="7 8">DSM 100774</strain>
    </source>
</reference>
<evidence type="ECO:0000256" key="1">
    <source>
        <dbReference type="ARBA" id="ARBA00004651"/>
    </source>
</evidence>
<keyword evidence="5 6" id="KW-0472">Membrane</keyword>
<feature type="transmembrane region" description="Helical" evidence="6">
    <location>
        <begin position="360"/>
        <end position="380"/>
    </location>
</feature>
<proteinExistence type="predicted"/>
<evidence type="ECO:0000256" key="4">
    <source>
        <dbReference type="ARBA" id="ARBA00022989"/>
    </source>
</evidence>
<feature type="transmembrane region" description="Helical" evidence="6">
    <location>
        <begin position="41"/>
        <end position="60"/>
    </location>
</feature>
<feature type="transmembrane region" description="Helical" evidence="6">
    <location>
        <begin position="108"/>
        <end position="128"/>
    </location>
</feature>
<evidence type="ECO:0000256" key="5">
    <source>
        <dbReference type="ARBA" id="ARBA00023136"/>
    </source>
</evidence>
<evidence type="ECO:0000313" key="7">
    <source>
        <dbReference type="EMBL" id="MBB4109847.1"/>
    </source>
</evidence>
<evidence type="ECO:0000256" key="6">
    <source>
        <dbReference type="SAM" id="Phobius"/>
    </source>
</evidence>
<keyword evidence="4 6" id="KW-1133">Transmembrane helix</keyword>
<dbReference type="EMBL" id="JACIEF010000003">
    <property type="protein sequence ID" value="MBB4109847.1"/>
    <property type="molecule type" value="Genomic_DNA"/>
</dbReference>
<dbReference type="AlphaFoldDB" id="A0A7W6KG05"/>
<evidence type="ECO:0000256" key="3">
    <source>
        <dbReference type="ARBA" id="ARBA00022692"/>
    </source>
</evidence>
<dbReference type="PANTHER" id="PTHR30250:SF26">
    <property type="entry name" value="PSMA PROTEIN"/>
    <property type="match status" value="1"/>
</dbReference>
<dbReference type="PANTHER" id="PTHR30250">
    <property type="entry name" value="PST FAMILY PREDICTED COLANIC ACID TRANSPORTER"/>
    <property type="match status" value="1"/>
</dbReference>
<evidence type="ECO:0000256" key="2">
    <source>
        <dbReference type="ARBA" id="ARBA00022475"/>
    </source>
</evidence>
<evidence type="ECO:0000313" key="8">
    <source>
        <dbReference type="Proteomes" id="UP000532273"/>
    </source>
</evidence>
<name>A0A7W6KG05_9SPHI</name>
<accession>A0A7W6KG05</accession>
<sequence length="459" mass="51833">MSININKNDVFWSYFAQFINYGSGLMLLPIILHKLPTSHLAIWYIFLAISAAISLLDFGFQSNIMRNVSYVMSGAQKLLATGIDSEFKEGKEINWTLFWSLVSTAKRIYSYISIVVFFILIIAGTYYIYTVTKNFQDQSFVLYSWILYLLVSVVNFYFYYYNPLLLGRGLIREYNITIAFSKATNLLLSIAALEIGLGLMGIVIALFISVLVDRFFARRFFNKGIVKEPEKAKLENLFPILWNNSWRIGLVSLGSFLILRANIFLVSSFLPLSVAASYGLSLQLLTTASSFGMIFFTAFIPKINSSRLSQNLLNIRIIVARSLLISWTIFILSTVALLILGNLLLELIKSKTHLISNLDLLFLALILVLEMNHTLFATLITTKNSVPFVKPALISGILIVLFSFISLKYLKLGLPGILVSQFVVQLAYNNWKWPVVGLKDLGIGLFQLISLPFSTKKNI</sequence>
<dbReference type="InterPro" id="IPR048122">
    <property type="entry name" value="WZX-like"/>
</dbReference>
<feature type="transmembrane region" description="Helical" evidence="6">
    <location>
        <begin position="248"/>
        <end position="270"/>
    </location>
</feature>
<feature type="transmembrane region" description="Helical" evidence="6">
    <location>
        <begin position="186"/>
        <end position="212"/>
    </location>
</feature>
<keyword evidence="3 6" id="KW-0812">Transmembrane</keyword>
<dbReference type="GO" id="GO:0005886">
    <property type="term" value="C:plasma membrane"/>
    <property type="evidence" value="ECO:0007669"/>
    <property type="project" value="UniProtKB-SubCell"/>
</dbReference>
<keyword evidence="2" id="KW-1003">Cell membrane</keyword>
<comment type="subcellular location">
    <subcellularLocation>
        <location evidence="1">Cell membrane</location>
        <topology evidence="1">Multi-pass membrane protein</topology>
    </subcellularLocation>
</comment>
<organism evidence="7 8">
    <name type="scientific">Pedobacter zeae</name>
    <dbReference type="NCBI Taxonomy" id="1737356"/>
    <lineage>
        <taxon>Bacteria</taxon>
        <taxon>Pseudomonadati</taxon>
        <taxon>Bacteroidota</taxon>
        <taxon>Sphingobacteriia</taxon>
        <taxon>Sphingobacteriales</taxon>
        <taxon>Sphingobacteriaceae</taxon>
        <taxon>Pedobacter</taxon>
    </lineage>
</organism>
<feature type="transmembrane region" description="Helical" evidence="6">
    <location>
        <begin position="12"/>
        <end position="32"/>
    </location>
</feature>
<gene>
    <name evidence="7" type="ORF">GGQ60_003856</name>
</gene>
<protein>
    <submittedName>
        <fullName evidence="7">O-antigen/teichoic acid export membrane protein</fullName>
    </submittedName>
</protein>
<dbReference type="Proteomes" id="UP000532273">
    <property type="component" value="Unassembled WGS sequence"/>
</dbReference>
<feature type="transmembrane region" description="Helical" evidence="6">
    <location>
        <begin position="392"/>
        <end position="411"/>
    </location>
</feature>
<dbReference type="RefSeq" id="WP_183767143.1">
    <property type="nucleotide sequence ID" value="NZ_BMHZ01000003.1"/>
</dbReference>
<dbReference type="InterPro" id="IPR050833">
    <property type="entry name" value="Poly_Biosynth_Transport"/>
</dbReference>
<dbReference type="NCBIfam" id="NF041503">
    <property type="entry name" value="WZX_like"/>
    <property type="match status" value="1"/>
</dbReference>
<feature type="transmembrane region" description="Helical" evidence="6">
    <location>
        <begin position="322"/>
        <end position="340"/>
    </location>
</feature>